<dbReference type="InterPro" id="IPR000504">
    <property type="entry name" value="RRM_dom"/>
</dbReference>
<evidence type="ECO:0000256" key="10">
    <source>
        <dbReference type="ARBA" id="ARBA00022884"/>
    </source>
</evidence>
<dbReference type="CDD" id="cd01335">
    <property type="entry name" value="Radical_SAM"/>
    <property type="match status" value="1"/>
</dbReference>
<dbReference type="SMART" id="SM00360">
    <property type="entry name" value="RRM"/>
    <property type="match status" value="1"/>
</dbReference>
<gene>
    <name evidence="22" type="ORF">FOL47_002277</name>
</gene>
<dbReference type="InterPro" id="IPR034687">
    <property type="entry name" value="ELP3-like"/>
</dbReference>
<dbReference type="SFLD" id="SFLDS00029">
    <property type="entry name" value="Radical_SAM"/>
    <property type="match status" value="1"/>
</dbReference>
<evidence type="ECO:0000256" key="14">
    <source>
        <dbReference type="ARBA" id="ARBA00044771"/>
    </source>
</evidence>
<dbReference type="InterPro" id="IPR016181">
    <property type="entry name" value="Acyl_CoA_acyltransferase"/>
</dbReference>
<accession>A0A7J6MF43</accession>
<dbReference type="Gene3D" id="3.40.630.30">
    <property type="match status" value="1"/>
</dbReference>
<evidence type="ECO:0000313" key="22">
    <source>
        <dbReference type="EMBL" id="KAF4670046.1"/>
    </source>
</evidence>
<evidence type="ECO:0000256" key="11">
    <source>
        <dbReference type="ARBA" id="ARBA00023004"/>
    </source>
</evidence>
<keyword evidence="9" id="KW-0479">Metal-binding</keyword>
<keyword evidence="13" id="KW-0012">Acyltransferase</keyword>
<dbReference type="GO" id="GO:0000049">
    <property type="term" value="F:tRNA binding"/>
    <property type="evidence" value="ECO:0007669"/>
    <property type="project" value="UniProtKB-KW"/>
</dbReference>
<comment type="pathway">
    <text evidence="2">tRNA modification.</text>
</comment>
<evidence type="ECO:0000256" key="6">
    <source>
        <dbReference type="ARBA" id="ARBA00022679"/>
    </source>
</evidence>
<feature type="coiled-coil region" evidence="17">
    <location>
        <begin position="935"/>
        <end position="962"/>
    </location>
</feature>
<keyword evidence="7" id="KW-0949">S-adenosyl-L-methionine</keyword>
<feature type="domain" description="Radical SAM core" evidence="21">
    <location>
        <begin position="332"/>
        <end position="632"/>
    </location>
</feature>
<dbReference type="SUPFAM" id="SSF54928">
    <property type="entry name" value="RNA-binding domain, RBD"/>
    <property type="match status" value="1"/>
</dbReference>
<evidence type="ECO:0000256" key="13">
    <source>
        <dbReference type="ARBA" id="ARBA00023315"/>
    </source>
</evidence>
<keyword evidence="8" id="KW-0819">tRNA processing</keyword>
<keyword evidence="23" id="KW-1185">Reference proteome</keyword>
<dbReference type="FunFam" id="3.80.30.20:FF:000011">
    <property type="entry name" value="Elongator complex"/>
    <property type="match status" value="1"/>
</dbReference>
<comment type="similarity">
    <text evidence="3">Belongs to the ELP3 family.</text>
</comment>
<keyword evidence="5" id="KW-0820">tRNA-binding</keyword>
<keyword evidence="11" id="KW-0408">Iron</keyword>
<evidence type="ECO:0000256" key="16">
    <source>
        <dbReference type="PROSITE-ProRule" id="PRU00176"/>
    </source>
</evidence>
<evidence type="ECO:0000256" key="9">
    <source>
        <dbReference type="ARBA" id="ARBA00022723"/>
    </source>
</evidence>
<dbReference type="Pfam" id="PF16199">
    <property type="entry name" value="Radical_SAM_C"/>
    <property type="match status" value="1"/>
</dbReference>
<evidence type="ECO:0000256" key="17">
    <source>
        <dbReference type="SAM" id="Coils"/>
    </source>
</evidence>
<dbReference type="InterPro" id="IPR058240">
    <property type="entry name" value="rSAM_sf"/>
</dbReference>
<dbReference type="GO" id="GO:0005634">
    <property type="term" value="C:nucleus"/>
    <property type="evidence" value="ECO:0007669"/>
    <property type="project" value="TreeGrafter"/>
</dbReference>
<dbReference type="PROSITE" id="PS50102">
    <property type="entry name" value="RRM"/>
    <property type="match status" value="1"/>
</dbReference>
<evidence type="ECO:0000256" key="2">
    <source>
        <dbReference type="ARBA" id="ARBA00005217"/>
    </source>
</evidence>
<reference evidence="22 23" key="1">
    <citation type="submission" date="2020-04" db="EMBL/GenBank/DDBJ databases">
        <title>Perkinsus chesapeaki whole genome sequence.</title>
        <authorList>
            <person name="Bogema D.R."/>
        </authorList>
    </citation>
    <scope>NUCLEOTIDE SEQUENCE [LARGE SCALE GENOMIC DNA]</scope>
    <source>
        <strain evidence="22">ATCC PRA-425</strain>
    </source>
</reference>
<dbReference type="Gene3D" id="3.80.30.20">
    <property type="entry name" value="tm_1862 like domain"/>
    <property type="match status" value="1"/>
</dbReference>
<dbReference type="InterPro" id="IPR006638">
    <property type="entry name" value="Elp3/MiaA/NifB-like_rSAM"/>
</dbReference>
<dbReference type="SUPFAM" id="SSF102114">
    <property type="entry name" value="Radical SAM enzymes"/>
    <property type="match status" value="1"/>
</dbReference>
<comment type="catalytic activity">
    <reaction evidence="15">
        <text>uridine(34) in tRNA + acetyl-CoA + S-adenosyl-L-methionine + H2O = 5-(carboxymethyl)uridine(34) in tRNA + 5'-deoxyadenosine + L-methionine + CoA + 2 H(+)</text>
        <dbReference type="Rhea" id="RHEA:61020"/>
        <dbReference type="Rhea" id="RHEA-COMP:10407"/>
        <dbReference type="Rhea" id="RHEA-COMP:11727"/>
        <dbReference type="ChEBI" id="CHEBI:15377"/>
        <dbReference type="ChEBI" id="CHEBI:15378"/>
        <dbReference type="ChEBI" id="CHEBI:17319"/>
        <dbReference type="ChEBI" id="CHEBI:57287"/>
        <dbReference type="ChEBI" id="CHEBI:57288"/>
        <dbReference type="ChEBI" id="CHEBI:57844"/>
        <dbReference type="ChEBI" id="CHEBI:59789"/>
        <dbReference type="ChEBI" id="CHEBI:65315"/>
        <dbReference type="ChEBI" id="CHEBI:74882"/>
        <dbReference type="EC" id="2.3.1.311"/>
    </reaction>
    <physiologicalReaction direction="left-to-right" evidence="15">
        <dbReference type="Rhea" id="RHEA:61021"/>
    </physiologicalReaction>
</comment>
<dbReference type="Gene3D" id="3.30.70.330">
    <property type="match status" value="1"/>
</dbReference>
<protein>
    <recommendedName>
        <fullName evidence="14">tRNA carboxymethyluridine synthase</fullName>
        <ecNumber evidence="14">2.3.1.311</ecNumber>
    </recommendedName>
</protein>
<feature type="compositionally biased region" description="Basic residues" evidence="18">
    <location>
        <begin position="723"/>
        <end position="739"/>
    </location>
</feature>
<dbReference type="InterPro" id="IPR039661">
    <property type="entry name" value="ELP3"/>
</dbReference>
<dbReference type="InterPro" id="IPR032432">
    <property type="entry name" value="Radical_SAM_C"/>
</dbReference>
<keyword evidence="19" id="KW-0812">Transmembrane</keyword>
<dbReference type="GO" id="GO:0005737">
    <property type="term" value="C:cytoplasm"/>
    <property type="evidence" value="ECO:0007669"/>
    <property type="project" value="TreeGrafter"/>
</dbReference>
<dbReference type="SUPFAM" id="SSF55729">
    <property type="entry name" value="Acyl-CoA N-acyltransferases (Nat)"/>
    <property type="match status" value="1"/>
</dbReference>
<dbReference type="PROSITE" id="PS51918">
    <property type="entry name" value="RADICAL_SAM"/>
    <property type="match status" value="1"/>
</dbReference>
<dbReference type="InterPro" id="IPR012677">
    <property type="entry name" value="Nucleotide-bd_a/b_plait_sf"/>
</dbReference>
<feature type="transmembrane region" description="Helical" evidence="19">
    <location>
        <begin position="957"/>
        <end position="978"/>
    </location>
</feature>
<evidence type="ECO:0000313" key="23">
    <source>
        <dbReference type="Proteomes" id="UP000591131"/>
    </source>
</evidence>
<feature type="region of interest" description="Disordered" evidence="18">
    <location>
        <begin position="715"/>
        <end position="749"/>
    </location>
</feature>
<dbReference type="EMBL" id="JAAPAO010000160">
    <property type="protein sequence ID" value="KAF4670046.1"/>
    <property type="molecule type" value="Genomic_DNA"/>
</dbReference>
<dbReference type="GO" id="GO:0002926">
    <property type="term" value="P:tRNA wobble base 5-methoxycarbonylmethyl-2-thiouridinylation"/>
    <property type="evidence" value="ECO:0007669"/>
    <property type="project" value="TreeGrafter"/>
</dbReference>
<feature type="compositionally biased region" description="Low complexity" evidence="18">
    <location>
        <begin position="1"/>
        <end position="10"/>
    </location>
</feature>
<dbReference type="GO" id="GO:0051539">
    <property type="term" value="F:4 iron, 4 sulfur cluster binding"/>
    <property type="evidence" value="ECO:0007669"/>
    <property type="project" value="UniProtKB-KW"/>
</dbReference>
<evidence type="ECO:0000256" key="15">
    <source>
        <dbReference type="ARBA" id="ARBA00047372"/>
    </source>
</evidence>
<keyword evidence="17" id="KW-0175">Coiled coil</keyword>
<dbReference type="SMART" id="SM00729">
    <property type="entry name" value="Elp3"/>
    <property type="match status" value="1"/>
</dbReference>
<proteinExistence type="inferred from homology"/>
<keyword evidence="6" id="KW-0808">Transferase</keyword>
<evidence type="ECO:0000256" key="19">
    <source>
        <dbReference type="SAM" id="Phobius"/>
    </source>
</evidence>
<dbReference type="Pfam" id="PF04055">
    <property type="entry name" value="Radical_SAM"/>
    <property type="match status" value="1"/>
</dbReference>
<evidence type="ECO:0000256" key="7">
    <source>
        <dbReference type="ARBA" id="ARBA00022691"/>
    </source>
</evidence>
<dbReference type="AlphaFoldDB" id="A0A7J6MF43"/>
<dbReference type="InterPro" id="IPR023404">
    <property type="entry name" value="rSAM_horseshoe"/>
</dbReference>
<feature type="domain" description="RRM" evidence="20">
    <location>
        <begin position="44"/>
        <end position="122"/>
    </location>
</feature>
<dbReference type="SFLD" id="SFLDF00344">
    <property type="entry name" value="ELP3-like"/>
    <property type="match status" value="1"/>
</dbReference>
<dbReference type="PANTHER" id="PTHR11135:SF2">
    <property type="entry name" value="ELONGATOR COMPLEX PROTEIN 3"/>
    <property type="match status" value="1"/>
</dbReference>
<evidence type="ECO:0000256" key="12">
    <source>
        <dbReference type="ARBA" id="ARBA00023014"/>
    </source>
</evidence>
<keyword evidence="4" id="KW-0004">4Fe-4S</keyword>
<dbReference type="GO" id="GO:0033588">
    <property type="term" value="C:elongator holoenzyme complex"/>
    <property type="evidence" value="ECO:0007669"/>
    <property type="project" value="TreeGrafter"/>
</dbReference>
<dbReference type="InterPro" id="IPR035979">
    <property type="entry name" value="RBD_domain_sf"/>
</dbReference>
<evidence type="ECO:0000256" key="5">
    <source>
        <dbReference type="ARBA" id="ARBA00022555"/>
    </source>
</evidence>
<dbReference type="InterPro" id="IPR007197">
    <property type="entry name" value="rSAM"/>
</dbReference>
<keyword evidence="19" id="KW-0472">Membrane</keyword>
<dbReference type="Pfam" id="PF00076">
    <property type="entry name" value="RRM_1"/>
    <property type="match status" value="1"/>
</dbReference>
<evidence type="ECO:0000256" key="18">
    <source>
        <dbReference type="SAM" id="MobiDB-lite"/>
    </source>
</evidence>
<dbReference type="Proteomes" id="UP000591131">
    <property type="component" value="Unassembled WGS sequence"/>
</dbReference>
<feature type="region of interest" description="Disordered" evidence="18">
    <location>
        <begin position="179"/>
        <end position="208"/>
    </location>
</feature>
<comment type="cofactor">
    <cofactor evidence="1">
        <name>[4Fe-4S] cluster</name>
        <dbReference type="ChEBI" id="CHEBI:49883"/>
    </cofactor>
</comment>
<feature type="compositionally biased region" description="Basic and acidic residues" evidence="18">
    <location>
        <begin position="179"/>
        <end position="195"/>
    </location>
</feature>
<evidence type="ECO:0000256" key="8">
    <source>
        <dbReference type="ARBA" id="ARBA00022694"/>
    </source>
</evidence>
<evidence type="ECO:0000259" key="21">
    <source>
        <dbReference type="PROSITE" id="PS51918"/>
    </source>
</evidence>
<dbReference type="CDD" id="cd12307">
    <property type="entry name" value="RRM_NIFK_like"/>
    <property type="match status" value="1"/>
</dbReference>
<dbReference type="NCBIfam" id="TIGR01211">
    <property type="entry name" value="ELP3"/>
    <property type="match status" value="1"/>
</dbReference>
<dbReference type="SFLD" id="SFLDG01086">
    <property type="entry name" value="elongater_protein-like"/>
    <property type="match status" value="1"/>
</dbReference>
<feature type="region of interest" description="Disordered" evidence="18">
    <location>
        <begin position="1"/>
        <end position="36"/>
    </location>
</feature>
<comment type="caution">
    <text evidence="22">The sequence shown here is derived from an EMBL/GenBank/DDBJ whole genome shotgun (WGS) entry which is preliminary data.</text>
</comment>
<organism evidence="22 23">
    <name type="scientific">Perkinsus chesapeaki</name>
    <name type="common">Clam parasite</name>
    <name type="synonym">Perkinsus andrewsi</name>
    <dbReference type="NCBI Taxonomy" id="330153"/>
    <lineage>
        <taxon>Eukaryota</taxon>
        <taxon>Sar</taxon>
        <taxon>Alveolata</taxon>
        <taxon>Perkinsozoa</taxon>
        <taxon>Perkinsea</taxon>
        <taxon>Perkinsida</taxon>
        <taxon>Perkinsidae</taxon>
        <taxon>Perkinsus</taxon>
    </lineage>
</organism>
<dbReference type="PANTHER" id="PTHR11135">
    <property type="entry name" value="HISTONE ACETYLTRANSFERASE-RELATED"/>
    <property type="match status" value="1"/>
</dbReference>
<evidence type="ECO:0000259" key="20">
    <source>
        <dbReference type="PROSITE" id="PS50102"/>
    </source>
</evidence>
<evidence type="ECO:0000256" key="4">
    <source>
        <dbReference type="ARBA" id="ARBA00022485"/>
    </source>
</evidence>
<evidence type="ECO:0000256" key="3">
    <source>
        <dbReference type="ARBA" id="ARBA00005494"/>
    </source>
</evidence>
<dbReference type="GO" id="GO:0106261">
    <property type="term" value="F:tRNA uridine(34) acetyltransferase activity"/>
    <property type="evidence" value="ECO:0007669"/>
    <property type="project" value="UniProtKB-EC"/>
</dbReference>
<evidence type="ECO:0000256" key="1">
    <source>
        <dbReference type="ARBA" id="ARBA00001966"/>
    </source>
</evidence>
<keyword evidence="12" id="KW-0411">Iron-sulfur</keyword>
<dbReference type="EC" id="2.3.1.311" evidence="14"/>
<keyword evidence="10 16" id="KW-0694">RNA-binding</keyword>
<name>A0A7J6MF43_PERCH</name>
<dbReference type="OrthoDB" id="10265243at2759"/>
<keyword evidence="19" id="KW-1133">Transmembrane helix</keyword>
<dbReference type="GO" id="GO:0046872">
    <property type="term" value="F:metal ion binding"/>
    <property type="evidence" value="ECO:0007669"/>
    <property type="project" value="UniProtKB-KW"/>
</dbReference>
<sequence length="983" mass="110806">MVAAAAESSKTSKKTAVTKKTAANVEKKSSKNKKLTGSWARRRGVVRLGRLPTGFYEPEIRKFLSQFGTITRLRLARSKRSTRSKGYAFVEFKSHDVAEVVAKDMDKYFIMQKPISAKLLEPSQVHEALWDGCTKSGKGRGIINMKRIHVKDNKEKNNSRPIDEATGLPLLSEAAKSRKEAKRDAVKRDTAEVRNVDSSSADSAALPDTTAEIGKEHMVEGQQQYDICTTEAQTKHMKAKDLYTEEWTEYQQRVKEDTDWPKVEEFVKELLDCDLSTEQSYKAAYRGTLRKAKLVPSKAQLQAAYTTLVTRGDVQRNEHFERIFLKKSIRSNSGVVVITIVTAPGPFSCPNDCYYCPNEPGQPRSYLSTEPAVARANQNKFDPVLQFWDRATTLARQGHTVDKVEIIVLGGTWSFYPHEYQEQFCRDLFYAANVFNEVAIAKNRKLNVSSLEAHSMPSLNSLYRGKLSLEEEQVRNEVADCKIIGLTLETRPDYINPTELRRLRTLGCTRVQIGVQHTDNQILKTINRGHTVEDSIKAVKLLKESCFKVDIHLMPDLPTSDPEKDREMFQFVLETPYLQADHWKIYPCEVTPFSTIEKWYSEGTYMPYTEKDPKLLVDLLVWTKARVHPWIRLNRVIRDIPEVSIIAGNQNTNLRQMVFKELAKQGKYCRCIRCREVRDWPEDESLLQLVKRWYRSSDGDECFLSFEGSIDRGVGGGATERGMKKRQKKQEKKSKKQRRKDAAQETTSSSASSAIMGAGVFVVNKLSAGAEKCVAVQQAAWKSARAWVLGRSVYESQPKDNAPLYGLLRLRFNDNGLEQKHKVFAELSGCALIRELHVYGTVQAARQHKSNRAMSQISNATSLQSSGHVSSAAGGTDVAPVQHTGLGRRLLAEAERMAVERGYSKIAVISGVGVRNYYRKFGYEMPSEGVGHFLIKDLSAELKEHEAAVRQLKRRQILLETTAMVGLAAVCGAGIAYLSGRKL</sequence>